<reference evidence="8 9" key="1">
    <citation type="journal article" date="2014" name="BMC Genomics">
        <title>Comparative genomics of the major fungal agents of human and animal Sporotrichosis: Sporothrix schenckii and Sporothrix brasiliensis.</title>
        <authorList>
            <person name="Teixeira M.M."/>
            <person name="de Almeida L.G."/>
            <person name="Kubitschek-Barreira P."/>
            <person name="Alves F.L."/>
            <person name="Kioshima E.S."/>
            <person name="Abadio A.K."/>
            <person name="Fernandes L."/>
            <person name="Derengowski L.S."/>
            <person name="Ferreira K.S."/>
            <person name="Souza R.C."/>
            <person name="Ruiz J.C."/>
            <person name="de Andrade N.C."/>
            <person name="Paes H.C."/>
            <person name="Nicola A.M."/>
            <person name="Albuquerque P."/>
            <person name="Gerber A.L."/>
            <person name="Martins V.P."/>
            <person name="Peconick L.D."/>
            <person name="Neto A.V."/>
            <person name="Chaucanez C.B."/>
            <person name="Silva P.A."/>
            <person name="Cunha O.L."/>
            <person name="de Oliveira F.F."/>
            <person name="dos Santos T.C."/>
            <person name="Barros A.L."/>
            <person name="Soares M.A."/>
            <person name="de Oliveira L.M."/>
            <person name="Marini M.M."/>
            <person name="Villalobos-Duno H."/>
            <person name="Cunha M.M."/>
            <person name="de Hoog S."/>
            <person name="da Silveira J.F."/>
            <person name="Henrissat B."/>
            <person name="Nino-Vega G.A."/>
            <person name="Cisalpino P.S."/>
            <person name="Mora-Montes H.M."/>
            <person name="Almeida S.R."/>
            <person name="Stajich J.E."/>
            <person name="Lopes-Bezerra L.M."/>
            <person name="Vasconcelos A.T."/>
            <person name="Felipe M.S."/>
        </authorList>
    </citation>
    <scope>NUCLEOTIDE SEQUENCE [LARGE SCALE GENOMIC DNA]</scope>
    <source>
        <strain evidence="8 9">5110</strain>
    </source>
</reference>
<dbReference type="PANTHER" id="PTHR28071:SF1">
    <property type="entry name" value="REDOX PROTEIN FMP46, MITOCHONDRIAL-RELATED"/>
    <property type="match status" value="1"/>
</dbReference>
<evidence type="ECO:0000256" key="1">
    <source>
        <dbReference type="ARBA" id="ARBA00002963"/>
    </source>
</evidence>
<evidence type="ECO:0000256" key="3">
    <source>
        <dbReference type="ARBA" id="ARBA00009734"/>
    </source>
</evidence>
<evidence type="ECO:0000313" key="9">
    <source>
        <dbReference type="Proteomes" id="UP000031575"/>
    </source>
</evidence>
<dbReference type="PANTHER" id="PTHR28071">
    <property type="entry name" value="REDOX PROTEIN FMP46, MITOCHONDRIAL-RELATED"/>
    <property type="match status" value="1"/>
</dbReference>
<gene>
    <name evidence="8" type="ORF">SPBR_06241</name>
</gene>
<dbReference type="RefSeq" id="XP_040622608.1">
    <property type="nucleotide sequence ID" value="XM_040764503.1"/>
</dbReference>
<dbReference type="Pfam" id="PF07955">
    <property type="entry name" value="DUF1687"/>
    <property type="match status" value="1"/>
</dbReference>
<dbReference type="EMBL" id="AWTV01000004">
    <property type="protein sequence ID" value="KIH94598.1"/>
    <property type="molecule type" value="Genomic_DNA"/>
</dbReference>
<dbReference type="VEuPathDB" id="FungiDB:SPBR_06241"/>
<dbReference type="Gene3D" id="3.40.30.10">
    <property type="entry name" value="Glutaredoxin"/>
    <property type="match status" value="1"/>
</dbReference>
<proteinExistence type="inferred from homology"/>
<keyword evidence="5" id="KW-0560">Oxidoreductase</keyword>
<evidence type="ECO:0000256" key="6">
    <source>
        <dbReference type="ARBA" id="ARBA00023128"/>
    </source>
</evidence>
<feature type="region of interest" description="Disordered" evidence="7">
    <location>
        <begin position="36"/>
        <end position="73"/>
    </location>
</feature>
<dbReference type="AlphaFoldDB" id="A0A0C2FUC4"/>
<evidence type="ECO:0000256" key="5">
    <source>
        <dbReference type="ARBA" id="ARBA00023002"/>
    </source>
</evidence>
<dbReference type="HOGENOM" id="CLU_126094_0_0_1"/>
<dbReference type="GO" id="GO:0016491">
    <property type="term" value="F:oxidoreductase activity"/>
    <property type="evidence" value="ECO:0007669"/>
    <property type="project" value="UniProtKB-KW"/>
</dbReference>
<dbReference type="GeneID" id="63679424"/>
<dbReference type="InterPro" id="IPR012882">
    <property type="entry name" value="Fmp46"/>
</dbReference>
<evidence type="ECO:0000313" key="8">
    <source>
        <dbReference type="EMBL" id="KIH94598.1"/>
    </source>
</evidence>
<protein>
    <recommendedName>
        <fullName evidence="10">Duf1687 domain containing protein</fullName>
    </recommendedName>
</protein>
<keyword evidence="4" id="KW-0809">Transit peptide</keyword>
<accession>A0A0C2FUC4</accession>
<evidence type="ECO:0008006" key="10">
    <source>
        <dbReference type="Google" id="ProtNLM"/>
    </source>
</evidence>
<dbReference type="GO" id="GO:0005739">
    <property type="term" value="C:mitochondrion"/>
    <property type="evidence" value="ECO:0007669"/>
    <property type="project" value="UniProtKB-SubCell"/>
</dbReference>
<sequence length="146" mass="16105">MFGFRKTLDIVTLFHKASSPASMRVVSLLKQASAHASETATEDQASDHRPQTEQAAASRREPFDLNITEDPPTTDQLQTILEYVGTAGIPAIVKGAKSQTEALRKFRESHDNFQRPVVVDWNNGKAVAGDKESEILKLLNASKQEE</sequence>
<dbReference type="InterPro" id="IPR036249">
    <property type="entry name" value="Thioredoxin-like_sf"/>
</dbReference>
<comment type="function">
    <text evidence="1">Putative mitochondrial redox protein which could be involved in the reduction of small toxic molecules.</text>
</comment>
<evidence type="ECO:0000256" key="4">
    <source>
        <dbReference type="ARBA" id="ARBA00022946"/>
    </source>
</evidence>
<comment type="subcellular location">
    <subcellularLocation>
        <location evidence="2">Mitochondrion</location>
    </subcellularLocation>
</comment>
<organism evidence="8 9">
    <name type="scientific">Sporothrix brasiliensis 5110</name>
    <dbReference type="NCBI Taxonomy" id="1398154"/>
    <lineage>
        <taxon>Eukaryota</taxon>
        <taxon>Fungi</taxon>
        <taxon>Dikarya</taxon>
        <taxon>Ascomycota</taxon>
        <taxon>Pezizomycotina</taxon>
        <taxon>Sordariomycetes</taxon>
        <taxon>Sordariomycetidae</taxon>
        <taxon>Ophiostomatales</taxon>
        <taxon>Ophiostomataceae</taxon>
        <taxon>Sporothrix</taxon>
    </lineage>
</organism>
<keyword evidence="6" id="KW-0496">Mitochondrion</keyword>
<dbReference type="Proteomes" id="UP000031575">
    <property type="component" value="Unassembled WGS sequence"/>
</dbReference>
<comment type="caution">
    <text evidence="8">The sequence shown here is derived from an EMBL/GenBank/DDBJ whole genome shotgun (WGS) entry which is preliminary data.</text>
</comment>
<keyword evidence="9" id="KW-1185">Reference proteome</keyword>
<name>A0A0C2FUC4_9PEZI</name>
<evidence type="ECO:0000256" key="2">
    <source>
        <dbReference type="ARBA" id="ARBA00004173"/>
    </source>
</evidence>
<dbReference type="SUPFAM" id="SSF52833">
    <property type="entry name" value="Thioredoxin-like"/>
    <property type="match status" value="1"/>
</dbReference>
<comment type="similarity">
    <text evidence="3">Belongs to the FMP46 family.</text>
</comment>
<dbReference type="OrthoDB" id="59229at2759"/>
<evidence type="ECO:0000256" key="7">
    <source>
        <dbReference type="SAM" id="MobiDB-lite"/>
    </source>
</evidence>